<keyword evidence="2" id="KW-0378">Hydrolase</keyword>
<dbReference type="Proteomes" id="UP000593564">
    <property type="component" value="Unassembled WGS sequence"/>
</dbReference>
<evidence type="ECO:0000256" key="3">
    <source>
        <dbReference type="ARBA" id="ARBA00023085"/>
    </source>
</evidence>
<dbReference type="EMBL" id="JACBKZ010000004">
    <property type="protein sequence ID" value="KAF5953033.1"/>
    <property type="molecule type" value="Genomic_DNA"/>
</dbReference>
<dbReference type="UniPathway" id="UPA00545">
    <property type="reaction ID" value="UER00823"/>
</dbReference>
<dbReference type="SUPFAM" id="SSF51126">
    <property type="entry name" value="Pectin lyase-like"/>
    <property type="match status" value="1"/>
</dbReference>
<proteinExistence type="predicted"/>
<evidence type="ECO:0000256" key="2">
    <source>
        <dbReference type="ARBA" id="ARBA00022801"/>
    </source>
</evidence>
<comment type="catalytic activity">
    <reaction evidence="5">
        <text>[(1-&gt;4)-alpha-D-galacturonosyl methyl ester](n) + n H2O = [(1-&gt;4)-alpha-D-galacturonosyl](n) + n methanol + n H(+)</text>
        <dbReference type="Rhea" id="RHEA:22380"/>
        <dbReference type="Rhea" id="RHEA-COMP:14570"/>
        <dbReference type="Rhea" id="RHEA-COMP:14573"/>
        <dbReference type="ChEBI" id="CHEBI:15377"/>
        <dbReference type="ChEBI" id="CHEBI:15378"/>
        <dbReference type="ChEBI" id="CHEBI:17790"/>
        <dbReference type="ChEBI" id="CHEBI:140522"/>
        <dbReference type="ChEBI" id="CHEBI:140523"/>
        <dbReference type="EC" id="3.1.1.11"/>
    </reaction>
</comment>
<dbReference type="PANTHER" id="PTHR31707">
    <property type="entry name" value="PECTINESTERASE"/>
    <property type="match status" value="1"/>
</dbReference>
<evidence type="ECO:0000313" key="7">
    <source>
        <dbReference type="EMBL" id="KAF5953033.1"/>
    </source>
</evidence>
<reference evidence="8" key="1">
    <citation type="journal article" date="2020" name="Nat. Commun.">
        <title>Genome assembly of wild tea tree DASZ reveals pedigree and selection history of tea varieties.</title>
        <authorList>
            <person name="Zhang W."/>
            <person name="Zhang Y."/>
            <person name="Qiu H."/>
            <person name="Guo Y."/>
            <person name="Wan H."/>
            <person name="Zhang X."/>
            <person name="Scossa F."/>
            <person name="Alseekh S."/>
            <person name="Zhang Q."/>
            <person name="Wang P."/>
            <person name="Xu L."/>
            <person name="Schmidt M.H."/>
            <person name="Jia X."/>
            <person name="Li D."/>
            <person name="Zhu A."/>
            <person name="Guo F."/>
            <person name="Chen W."/>
            <person name="Ni D."/>
            <person name="Usadel B."/>
            <person name="Fernie A.R."/>
            <person name="Wen W."/>
        </authorList>
    </citation>
    <scope>NUCLEOTIDE SEQUENCE [LARGE SCALE GENOMIC DNA]</scope>
    <source>
        <strain evidence="8">cv. G240</strain>
    </source>
</reference>
<keyword evidence="8" id="KW-1185">Reference proteome</keyword>
<dbReference type="InterPro" id="IPR000070">
    <property type="entry name" value="Pectinesterase_cat"/>
</dbReference>
<dbReference type="AlphaFoldDB" id="A0A7J7HJK5"/>
<dbReference type="GO" id="GO:0030599">
    <property type="term" value="F:pectinesterase activity"/>
    <property type="evidence" value="ECO:0007669"/>
    <property type="project" value="UniProtKB-EC"/>
</dbReference>
<evidence type="ECO:0000256" key="4">
    <source>
        <dbReference type="ARBA" id="ARBA00023316"/>
    </source>
</evidence>
<keyword evidence="4" id="KW-0961">Cell wall biogenesis/degradation</keyword>
<dbReference type="Gene3D" id="2.160.20.10">
    <property type="entry name" value="Single-stranded right-handed beta-helix, Pectin lyase-like"/>
    <property type="match status" value="1"/>
</dbReference>
<dbReference type="GO" id="GO:0045490">
    <property type="term" value="P:pectin catabolic process"/>
    <property type="evidence" value="ECO:0007669"/>
    <property type="project" value="UniProtKB-UniPathway"/>
</dbReference>
<organism evidence="7 8">
    <name type="scientific">Camellia sinensis</name>
    <name type="common">Tea plant</name>
    <name type="synonym">Thea sinensis</name>
    <dbReference type="NCBI Taxonomy" id="4442"/>
    <lineage>
        <taxon>Eukaryota</taxon>
        <taxon>Viridiplantae</taxon>
        <taxon>Streptophyta</taxon>
        <taxon>Embryophyta</taxon>
        <taxon>Tracheophyta</taxon>
        <taxon>Spermatophyta</taxon>
        <taxon>Magnoliopsida</taxon>
        <taxon>eudicotyledons</taxon>
        <taxon>Gunneridae</taxon>
        <taxon>Pentapetalae</taxon>
        <taxon>asterids</taxon>
        <taxon>Ericales</taxon>
        <taxon>Theaceae</taxon>
        <taxon>Camellia</taxon>
    </lineage>
</organism>
<comment type="pathway">
    <text evidence="1">Glycan metabolism; pectin degradation; 2-dehydro-3-deoxy-D-gluconate from pectin: step 1/5.</text>
</comment>
<dbReference type="GO" id="GO:0042545">
    <property type="term" value="P:cell wall modification"/>
    <property type="evidence" value="ECO:0007669"/>
    <property type="project" value="InterPro"/>
</dbReference>
<dbReference type="InterPro" id="IPR012334">
    <property type="entry name" value="Pectin_lyas_fold"/>
</dbReference>
<name>A0A7J7HJK5_CAMSI</name>
<evidence type="ECO:0000259" key="6">
    <source>
        <dbReference type="Pfam" id="PF01095"/>
    </source>
</evidence>
<accession>A0A7J7HJK5</accession>
<protein>
    <recommendedName>
        <fullName evidence="6">Pectinesterase catalytic domain-containing protein</fullName>
    </recommendedName>
</protein>
<comment type="caution">
    <text evidence="7">The sequence shown here is derived from an EMBL/GenBank/DDBJ whole genome shotgun (WGS) entry which is preliminary data.</text>
</comment>
<dbReference type="InterPro" id="IPR011050">
    <property type="entry name" value="Pectin_lyase_fold/virulence"/>
</dbReference>
<evidence type="ECO:0000256" key="1">
    <source>
        <dbReference type="ARBA" id="ARBA00005184"/>
    </source>
</evidence>
<reference evidence="7 8" key="2">
    <citation type="submission" date="2020-07" db="EMBL/GenBank/DDBJ databases">
        <title>Genome assembly of wild tea tree DASZ reveals pedigree and selection history of tea varieties.</title>
        <authorList>
            <person name="Zhang W."/>
        </authorList>
    </citation>
    <scope>NUCLEOTIDE SEQUENCE [LARGE SCALE GENOMIC DNA]</scope>
    <source>
        <strain evidence="8">cv. G240</strain>
        <tissue evidence="7">Leaf</tissue>
    </source>
</reference>
<sequence>MRSPLDRGRWRFPAVAVAVCDGRVSSDGFWAKDMTFENTAGPPKQQASSTDAASKVTRAHSLYTPYDNFIATVTYMAPSTSYLVMPRLFSKTLTFIYSWTVFLKTNLDGLIDPKGWIEWRGNFALSTLYYGEYMNSGIGASTVGRVRRPGFHVLNDSREARPFIQGESWILATGLPFWPET</sequence>
<gene>
    <name evidence="7" type="ORF">HYC85_010977</name>
</gene>
<evidence type="ECO:0000313" key="8">
    <source>
        <dbReference type="Proteomes" id="UP000593564"/>
    </source>
</evidence>
<evidence type="ECO:0000256" key="5">
    <source>
        <dbReference type="ARBA" id="ARBA00047928"/>
    </source>
</evidence>
<keyword evidence="3" id="KW-0063">Aspartyl esterase</keyword>
<dbReference type="Pfam" id="PF01095">
    <property type="entry name" value="Pectinesterase"/>
    <property type="match status" value="1"/>
</dbReference>
<feature type="domain" description="Pectinesterase catalytic" evidence="6">
    <location>
        <begin position="97"/>
        <end position="164"/>
    </location>
</feature>